<feature type="region of interest" description="Disordered" evidence="1">
    <location>
        <begin position="182"/>
        <end position="236"/>
    </location>
</feature>
<feature type="compositionally biased region" description="Basic and acidic residues" evidence="1">
    <location>
        <begin position="182"/>
        <end position="195"/>
    </location>
</feature>
<dbReference type="Pfam" id="PF12118">
    <property type="entry name" value="SprA-related"/>
    <property type="match status" value="1"/>
</dbReference>
<dbReference type="KEGG" id="ncu:F0U83_03975"/>
<gene>
    <name evidence="2" type="ORF">F0U83_03975</name>
</gene>
<protein>
    <recommendedName>
        <fullName evidence="4">Catalase</fullName>
    </recommendedName>
</protein>
<feature type="compositionally biased region" description="Low complexity" evidence="1">
    <location>
        <begin position="56"/>
        <end position="69"/>
    </location>
</feature>
<evidence type="ECO:0008006" key="4">
    <source>
        <dbReference type="Google" id="ProtNLM"/>
    </source>
</evidence>
<evidence type="ECO:0000256" key="1">
    <source>
        <dbReference type="SAM" id="MobiDB-lite"/>
    </source>
</evidence>
<reference evidence="2 3" key="1">
    <citation type="journal article" date="2019" name="Biochem. Eng. J.">
        <title>Metabolic engineering of the marine bacteria Neptunomonas concharum for the production of acetoin and meso-2,3-butanediol from acetate.</title>
        <authorList>
            <person name="Li W."/>
            <person name="Pu N."/>
            <person name="Liu C.-X."/>
            <person name="Yuan Q.-P."/>
            <person name="Li Z.-J."/>
        </authorList>
    </citation>
    <scope>NUCLEOTIDE SEQUENCE [LARGE SCALE GENOMIC DNA]</scope>
    <source>
        <strain evidence="2 3">JCM17730</strain>
    </source>
</reference>
<dbReference type="EMBL" id="CP043869">
    <property type="protein sequence ID" value="QEQ95930.1"/>
    <property type="molecule type" value="Genomic_DNA"/>
</dbReference>
<sequence length="283" mass="30978">MRVIISNYSSLQTRSTLDSSSAARPVDATRKADLDASTSPVASQLNSDGQSKNDASLRSSVVSESSLVSNDASEKQRLQEEQLITRQLAERDREVKNHERIHASVGGVHASAPSFSYERGPDGQLYAVDGEVRIDTSPVPDDPQATLEKAETIIRAALSVPEPSTQDRRVAADARAMAAEARAEIAKAEQAKQQEEGSQTTIEEETEETKERTNQDDTTDKKSPFELSAEKHEADKAATQSLQAFNDRLNEIQKTLRKINLKLVEAGAFEKLFPEGSIIDKNV</sequence>
<proteinExistence type="predicted"/>
<name>A0A5P1R8H6_9GAMM</name>
<accession>A0A5P1R8H6</accession>
<feature type="compositionally biased region" description="Polar residues" evidence="1">
    <location>
        <begin position="36"/>
        <end position="54"/>
    </location>
</feature>
<dbReference type="AlphaFoldDB" id="A0A5P1R8H6"/>
<organism evidence="2 3">
    <name type="scientific">Neptunomonas concharum</name>
    <dbReference type="NCBI Taxonomy" id="1031538"/>
    <lineage>
        <taxon>Bacteria</taxon>
        <taxon>Pseudomonadati</taxon>
        <taxon>Pseudomonadota</taxon>
        <taxon>Gammaproteobacteria</taxon>
        <taxon>Oceanospirillales</taxon>
        <taxon>Oceanospirillaceae</taxon>
        <taxon>Neptunomonas</taxon>
    </lineage>
</organism>
<feature type="compositionally biased region" description="Basic and acidic residues" evidence="1">
    <location>
        <begin position="209"/>
        <end position="236"/>
    </location>
</feature>
<evidence type="ECO:0000313" key="2">
    <source>
        <dbReference type="EMBL" id="QEQ95930.1"/>
    </source>
</evidence>
<dbReference type="InterPro" id="IPR021973">
    <property type="entry name" value="SprA-related"/>
</dbReference>
<feature type="region of interest" description="Disordered" evidence="1">
    <location>
        <begin position="14"/>
        <end position="79"/>
    </location>
</feature>
<dbReference type="OrthoDB" id="9812722at2"/>
<evidence type="ECO:0000313" key="3">
    <source>
        <dbReference type="Proteomes" id="UP000324760"/>
    </source>
</evidence>
<dbReference type="Proteomes" id="UP000324760">
    <property type="component" value="Chromosome"/>
</dbReference>
<keyword evidence="3" id="KW-1185">Reference proteome</keyword>